<dbReference type="EMBL" id="SKCS01000038">
    <property type="protein sequence ID" value="TNN19933.1"/>
    <property type="molecule type" value="Genomic_DNA"/>
</dbReference>
<organism evidence="1 2">
    <name type="scientific">Schistosoma japonicum</name>
    <name type="common">Blood fluke</name>
    <dbReference type="NCBI Taxonomy" id="6182"/>
    <lineage>
        <taxon>Eukaryota</taxon>
        <taxon>Metazoa</taxon>
        <taxon>Spiralia</taxon>
        <taxon>Lophotrochozoa</taxon>
        <taxon>Platyhelminthes</taxon>
        <taxon>Trematoda</taxon>
        <taxon>Digenea</taxon>
        <taxon>Strigeidida</taxon>
        <taxon>Schistosomatoidea</taxon>
        <taxon>Schistosomatidae</taxon>
        <taxon>Schistosoma</taxon>
    </lineage>
</organism>
<evidence type="ECO:0000313" key="2">
    <source>
        <dbReference type="Proteomes" id="UP000311919"/>
    </source>
</evidence>
<keyword evidence="2" id="KW-1185">Reference proteome</keyword>
<evidence type="ECO:0000313" key="1">
    <source>
        <dbReference type="EMBL" id="TNN19933.1"/>
    </source>
</evidence>
<accession>A0A4Z2DTR6</accession>
<protein>
    <submittedName>
        <fullName evidence="1">Uncharacterized protein</fullName>
    </submittedName>
</protein>
<dbReference type="Proteomes" id="UP000311919">
    <property type="component" value="Unassembled WGS sequence"/>
</dbReference>
<comment type="caution">
    <text evidence="1">The sequence shown here is derived from an EMBL/GenBank/DDBJ whole genome shotgun (WGS) entry which is preliminary data.</text>
</comment>
<gene>
    <name evidence="1" type="ORF">EWB00_005814</name>
</gene>
<proteinExistence type="predicted"/>
<name>A0A4Z2DTR6_SCHJA</name>
<dbReference type="AlphaFoldDB" id="A0A4Z2DTR6"/>
<reference evidence="1 2" key="1">
    <citation type="submission" date="2019-03" db="EMBL/GenBank/DDBJ databases">
        <title>An improved genome assembly of the fluke Schistosoma japonicum.</title>
        <authorList>
            <person name="Hu W."/>
            <person name="Luo F."/>
            <person name="Yin M."/>
            <person name="Mo X."/>
            <person name="Sun C."/>
            <person name="Wu Q."/>
            <person name="Zhu B."/>
            <person name="Xiang M."/>
            <person name="Wang J."/>
            <person name="Wang Y."/>
            <person name="Zhang T."/>
            <person name="Xu B."/>
            <person name="Zheng H."/>
            <person name="Feng Z."/>
        </authorList>
    </citation>
    <scope>NUCLEOTIDE SEQUENCE [LARGE SCALE GENOMIC DNA]</scope>
    <source>
        <strain evidence="1">HuSjv2</strain>
        <tissue evidence="1">Worms</tissue>
    </source>
</reference>
<sequence>MLEIVDSCTVDDEFDDEVVDENVVDVYDVDGDNVVVSQDNVVVFMMSVVRMRMTQILMIFIICAVDENDFVVFEDDGNEVVIVCCDDVDDDEIFDENKIDAFYEVIVNSVVVICDEWYVVEYFGCVYVTGRSVVDVGVMVCVDCEYEEVDGDVIDENRVDVAEAV</sequence>